<evidence type="ECO:0000313" key="1">
    <source>
        <dbReference type="EMBL" id="KKL44629.1"/>
    </source>
</evidence>
<accession>A0A0F9C5Z7</accession>
<protein>
    <submittedName>
        <fullName evidence="1">Uncharacterized protein</fullName>
    </submittedName>
</protein>
<organism evidence="1">
    <name type="scientific">marine sediment metagenome</name>
    <dbReference type="NCBI Taxonomy" id="412755"/>
    <lineage>
        <taxon>unclassified sequences</taxon>
        <taxon>metagenomes</taxon>
        <taxon>ecological metagenomes</taxon>
    </lineage>
</organism>
<feature type="non-terminal residue" evidence="1">
    <location>
        <position position="50"/>
    </location>
</feature>
<proteinExistence type="predicted"/>
<sequence length="50" mass="5666">MSKHHNWPTGKDNPLYDLDVDRAARLFLANCGHLTPVKQDELDTMLADMA</sequence>
<gene>
    <name evidence="1" type="ORF">LCGC14_2363800</name>
</gene>
<name>A0A0F9C5Z7_9ZZZZ</name>
<comment type="caution">
    <text evidence="1">The sequence shown here is derived from an EMBL/GenBank/DDBJ whole genome shotgun (WGS) entry which is preliminary data.</text>
</comment>
<reference evidence="1" key="1">
    <citation type="journal article" date="2015" name="Nature">
        <title>Complex archaea that bridge the gap between prokaryotes and eukaryotes.</title>
        <authorList>
            <person name="Spang A."/>
            <person name="Saw J.H."/>
            <person name="Jorgensen S.L."/>
            <person name="Zaremba-Niedzwiedzka K."/>
            <person name="Martijn J."/>
            <person name="Lind A.E."/>
            <person name="van Eijk R."/>
            <person name="Schleper C."/>
            <person name="Guy L."/>
            <person name="Ettema T.J."/>
        </authorList>
    </citation>
    <scope>NUCLEOTIDE SEQUENCE</scope>
</reference>
<dbReference type="AlphaFoldDB" id="A0A0F9C5Z7"/>
<dbReference type="EMBL" id="LAZR01034689">
    <property type="protein sequence ID" value="KKL44629.1"/>
    <property type="molecule type" value="Genomic_DNA"/>
</dbReference>